<feature type="compositionally biased region" description="Low complexity" evidence="1">
    <location>
        <begin position="107"/>
        <end position="122"/>
    </location>
</feature>
<dbReference type="Proteomes" id="UP000053989">
    <property type="component" value="Unassembled WGS sequence"/>
</dbReference>
<feature type="region of interest" description="Disordered" evidence="1">
    <location>
        <begin position="100"/>
        <end position="143"/>
    </location>
</feature>
<organism evidence="3 4">
    <name type="scientific">Scleroderma citrinum Foug A</name>
    <dbReference type="NCBI Taxonomy" id="1036808"/>
    <lineage>
        <taxon>Eukaryota</taxon>
        <taxon>Fungi</taxon>
        <taxon>Dikarya</taxon>
        <taxon>Basidiomycota</taxon>
        <taxon>Agaricomycotina</taxon>
        <taxon>Agaricomycetes</taxon>
        <taxon>Agaricomycetidae</taxon>
        <taxon>Boletales</taxon>
        <taxon>Sclerodermatineae</taxon>
        <taxon>Sclerodermataceae</taxon>
        <taxon>Scleroderma</taxon>
    </lineage>
</organism>
<name>A0A0C2ZC36_9AGAM</name>
<evidence type="ECO:0000256" key="1">
    <source>
        <dbReference type="SAM" id="MobiDB-lite"/>
    </source>
</evidence>
<gene>
    <name evidence="3" type="ORF">SCLCIDRAFT_27361</name>
</gene>
<reference evidence="4" key="2">
    <citation type="submission" date="2015-01" db="EMBL/GenBank/DDBJ databases">
        <title>Evolutionary Origins and Diversification of the Mycorrhizal Mutualists.</title>
        <authorList>
            <consortium name="DOE Joint Genome Institute"/>
            <consortium name="Mycorrhizal Genomics Consortium"/>
            <person name="Kohler A."/>
            <person name="Kuo A."/>
            <person name="Nagy L.G."/>
            <person name="Floudas D."/>
            <person name="Copeland A."/>
            <person name="Barry K.W."/>
            <person name="Cichocki N."/>
            <person name="Veneault-Fourrey C."/>
            <person name="LaButti K."/>
            <person name="Lindquist E.A."/>
            <person name="Lipzen A."/>
            <person name="Lundell T."/>
            <person name="Morin E."/>
            <person name="Murat C."/>
            <person name="Riley R."/>
            <person name="Ohm R."/>
            <person name="Sun H."/>
            <person name="Tunlid A."/>
            <person name="Henrissat B."/>
            <person name="Grigoriev I.V."/>
            <person name="Hibbett D.S."/>
            <person name="Martin F."/>
        </authorList>
    </citation>
    <scope>NUCLEOTIDE SEQUENCE [LARGE SCALE GENOMIC DNA]</scope>
    <source>
        <strain evidence="4">Foug A</strain>
    </source>
</reference>
<proteinExistence type="predicted"/>
<evidence type="ECO:0000313" key="4">
    <source>
        <dbReference type="Proteomes" id="UP000053989"/>
    </source>
</evidence>
<protein>
    <submittedName>
        <fullName evidence="3">Uncharacterized protein</fullName>
    </submittedName>
</protein>
<dbReference type="HOGENOM" id="CLU_1403210_0_0_1"/>
<keyword evidence="2" id="KW-0812">Transmembrane</keyword>
<dbReference type="EMBL" id="KN822074">
    <property type="protein sequence ID" value="KIM59403.1"/>
    <property type="molecule type" value="Genomic_DNA"/>
</dbReference>
<keyword evidence="4" id="KW-1185">Reference proteome</keyword>
<keyword evidence="2" id="KW-1133">Transmembrane helix</keyword>
<evidence type="ECO:0000256" key="2">
    <source>
        <dbReference type="SAM" id="Phobius"/>
    </source>
</evidence>
<evidence type="ECO:0000313" key="3">
    <source>
        <dbReference type="EMBL" id="KIM59403.1"/>
    </source>
</evidence>
<reference evidence="3 4" key="1">
    <citation type="submission" date="2014-04" db="EMBL/GenBank/DDBJ databases">
        <authorList>
            <consortium name="DOE Joint Genome Institute"/>
            <person name="Kuo A."/>
            <person name="Kohler A."/>
            <person name="Nagy L.G."/>
            <person name="Floudas D."/>
            <person name="Copeland A."/>
            <person name="Barry K.W."/>
            <person name="Cichocki N."/>
            <person name="Veneault-Fourrey C."/>
            <person name="LaButti K."/>
            <person name="Lindquist E.A."/>
            <person name="Lipzen A."/>
            <person name="Lundell T."/>
            <person name="Morin E."/>
            <person name="Murat C."/>
            <person name="Sun H."/>
            <person name="Tunlid A."/>
            <person name="Henrissat B."/>
            <person name="Grigoriev I.V."/>
            <person name="Hibbett D.S."/>
            <person name="Martin F."/>
            <person name="Nordberg H.P."/>
            <person name="Cantor M.N."/>
            <person name="Hua S.X."/>
        </authorList>
    </citation>
    <scope>NUCLEOTIDE SEQUENCE [LARGE SCALE GENOMIC DNA]</scope>
    <source>
        <strain evidence="3 4">Foug A</strain>
    </source>
</reference>
<dbReference type="InParanoid" id="A0A0C2ZC36"/>
<sequence>MGPKDVPYAYGKIYLHASSISSTTSLPSSLSLDGGDNSDLTNDHDVFVSTKCRQPPNFGTPTRDLENILLQGPRARDVSRFRIIAECDATPSIPQVALPTVSNLDTGPQLPAAPQSAGSASPYPTRRPTLAPTLAPKKQTGDHTPTRRMLVVVLCLRAVRTSGEHPDFYAVSDVLVIIFNLAFVLMYEAVRMYF</sequence>
<dbReference type="AlphaFoldDB" id="A0A0C2ZC36"/>
<keyword evidence="2" id="KW-0472">Membrane</keyword>
<accession>A0A0C2ZC36</accession>
<feature type="transmembrane region" description="Helical" evidence="2">
    <location>
        <begin position="168"/>
        <end position="190"/>
    </location>
</feature>